<dbReference type="AlphaFoldDB" id="B6BNV0"/>
<dbReference type="InterPro" id="IPR036061">
    <property type="entry name" value="CheW-like_dom_sf"/>
</dbReference>
<evidence type="ECO:0000313" key="3">
    <source>
        <dbReference type="Proteomes" id="UP000006431"/>
    </source>
</evidence>
<dbReference type="Proteomes" id="UP000006431">
    <property type="component" value="Unassembled WGS sequence"/>
</dbReference>
<dbReference type="SMART" id="SM00260">
    <property type="entry name" value="CheW"/>
    <property type="match status" value="1"/>
</dbReference>
<dbReference type="RefSeq" id="WP_008340064.1">
    <property type="nucleotide sequence ID" value="NZ_AFRZ01000001.1"/>
</dbReference>
<dbReference type="STRING" id="929558.SMGD1_0377"/>
<keyword evidence="3" id="KW-1185">Reference proteome</keyword>
<accession>B6BNV0</accession>
<dbReference type="OrthoDB" id="9790406at2"/>
<name>B6BNV0_SULGG</name>
<proteinExistence type="predicted"/>
<dbReference type="GO" id="GO:0005829">
    <property type="term" value="C:cytosol"/>
    <property type="evidence" value="ECO:0007669"/>
    <property type="project" value="TreeGrafter"/>
</dbReference>
<evidence type="ECO:0000259" key="1">
    <source>
        <dbReference type="PROSITE" id="PS50851"/>
    </source>
</evidence>
<accession>H1FUD8</accession>
<dbReference type="SUPFAM" id="SSF50341">
    <property type="entry name" value="CheW-like"/>
    <property type="match status" value="1"/>
</dbReference>
<comment type="caution">
    <text evidence="2">The sequence shown here is derived from an EMBL/GenBank/DDBJ whole genome shotgun (WGS) entry which is preliminary data.</text>
</comment>
<dbReference type="PATRIC" id="fig|929558.5.peg.375"/>
<dbReference type="PANTHER" id="PTHR22617:SF23">
    <property type="entry name" value="CHEMOTAXIS PROTEIN CHEW"/>
    <property type="match status" value="1"/>
</dbReference>
<sequence length="143" mass="15989">MIDLIVFNVGSSHYALNIENIQRIIQIVKLTEIPNAHDLIDGMISYEGSVIKVLNFRKIIGLPPHKDENKSVEDSSLKLLFYENGSARFAIKVDSIDDIAHVKDSQIMNSDEKQNISEFLELSGVLDLDGVLINVIKTLKLPS</sequence>
<reference evidence="2 3" key="1">
    <citation type="journal article" date="2012" name="Proc. Natl. Acad. Sci. U.S.A.">
        <title>Genome and physiology of a model Epsilonproteobacterium responsible for sulfide detoxification in marine oxygen depletion zones.</title>
        <authorList>
            <person name="Grote J."/>
            <person name="Schott T."/>
            <person name="Bruckner C.G."/>
            <person name="Glockner F.O."/>
            <person name="Jost G."/>
            <person name="Teeling H."/>
            <person name="Labrenz M."/>
            <person name="Jurgens K."/>
        </authorList>
    </citation>
    <scope>NUCLEOTIDE SEQUENCE [LARGE SCALE GENOMIC DNA]</scope>
    <source>
        <strain evidence="2 3">GD1</strain>
    </source>
</reference>
<dbReference type="GO" id="GO:0006935">
    <property type="term" value="P:chemotaxis"/>
    <property type="evidence" value="ECO:0007669"/>
    <property type="project" value="InterPro"/>
</dbReference>
<dbReference type="Pfam" id="PF01584">
    <property type="entry name" value="CheW"/>
    <property type="match status" value="1"/>
</dbReference>
<dbReference type="InterPro" id="IPR002545">
    <property type="entry name" value="CheW-lke_dom"/>
</dbReference>
<dbReference type="PANTHER" id="PTHR22617">
    <property type="entry name" value="CHEMOTAXIS SENSOR HISTIDINE KINASE-RELATED"/>
    <property type="match status" value="1"/>
</dbReference>
<dbReference type="InterPro" id="IPR039315">
    <property type="entry name" value="CheW"/>
</dbReference>
<dbReference type="HOGENOM" id="CLU_1805171_0_0_7"/>
<dbReference type="GO" id="GO:0007165">
    <property type="term" value="P:signal transduction"/>
    <property type="evidence" value="ECO:0007669"/>
    <property type="project" value="InterPro"/>
</dbReference>
<gene>
    <name evidence="2" type="primary">cheW</name>
    <name evidence="2" type="ORF">SMGD1_0377</name>
</gene>
<dbReference type="PROSITE" id="PS50851">
    <property type="entry name" value="CHEW"/>
    <property type="match status" value="1"/>
</dbReference>
<protein>
    <submittedName>
        <fullName evidence="2">Protein containing CheW-like protein domain</fullName>
    </submittedName>
</protein>
<dbReference type="Gene3D" id="2.40.50.180">
    <property type="entry name" value="CheA-289, Domain 4"/>
    <property type="match status" value="1"/>
</dbReference>
<dbReference type="EMBL" id="AFRZ01000001">
    <property type="protein sequence ID" value="EHP28904.1"/>
    <property type="molecule type" value="Genomic_DNA"/>
</dbReference>
<dbReference type="Gene3D" id="2.30.30.40">
    <property type="entry name" value="SH3 Domains"/>
    <property type="match status" value="1"/>
</dbReference>
<dbReference type="eggNOG" id="COG0835">
    <property type="taxonomic scope" value="Bacteria"/>
</dbReference>
<evidence type="ECO:0000313" key="2">
    <source>
        <dbReference type="EMBL" id="EHP28904.1"/>
    </source>
</evidence>
<organism evidence="2 3">
    <name type="scientific">Sulfurimonas gotlandica (strain DSM 19862 / JCM 16533 / GD1)</name>
    <dbReference type="NCBI Taxonomy" id="929558"/>
    <lineage>
        <taxon>Bacteria</taxon>
        <taxon>Pseudomonadati</taxon>
        <taxon>Campylobacterota</taxon>
        <taxon>Epsilonproteobacteria</taxon>
        <taxon>Campylobacterales</taxon>
        <taxon>Sulfurimonadaceae</taxon>
        <taxon>Sulfurimonas</taxon>
    </lineage>
</organism>
<feature type="domain" description="CheW-like" evidence="1">
    <location>
        <begin position="1"/>
        <end position="143"/>
    </location>
</feature>